<organism evidence="2 3">
    <name type="scientific">Actinoallomurus acaciae</name>
    <dbReference type="NCBI Taxonomy" id="502577"/>
    <lineage>
        <taxon>Bacteria</taxon>
        <taxon>Bacillati</taxon>
        <taxon>Actinomycetota</taxon>
        <taxon>Actinomycetes</taxon>
        <taxon>Streptosporangiales</taxon>
        <taxon>Thermomonosporaceae</taxon>
        <taxon>Actinoallomurus</taxon>
    </lineage>
</organism>
<gene>
    <name evidence="2" type="ORF">ACFFNX_33300</name>
</gene>
<feature type="non-terminal residue" evidence="2">
    <location>
        <position position="1"/>
    </location>
</feature>
<dbReference type="Pfam" id="PF21597">
    <property type="entry name" value="TetR_C_43"/>
    <property type="match status" value="1"/>
</dbReference>
<dbReference type="InterPro" id="IPR049445">
    <property type="entry name" value="TetR_SbtR-like_C"/>
</dbReference>
<name>A0ABV5YPS4_9ACTN</name>
<dbReference type="Gene3D" id="1.10.357.10">
    <property type="entry name" value="Tetracycline Repressor, domain 2"/>
    <property type="match status" value="1"/>
</dbReference>
<accession>A0ABV5YPS4</accession>
<dbReference type="InterPro" id="IPR036271">
    <property type="entry name" value="Tet_transcr_reg_TetR-rel_C_sf"/>
</dbReference>
<proteinExistence type="predicted"/>
<dbReference type="EMBL" id="JBHLZP010000339">
    <property type="protein sequence ID" value="MFB9837059.1"/>
    <property type="molecule type" value="Genomic_DNA"/>
</dbReference>
<sequence length="80" mass="8675">RAVAEVRDRLRRLVERAQAGGGMRADLPWTDVPFLLAGVATGPRTIGLRAEDGQWNRNLRIVLDGLSTPRPAGTNAPTET</sequence>
<dbReference type="SUPFAM" id="SSF48498">
    <property type="entry name" value="Tetracyclin repressor-like, C-terminal domain"/>
    <property type="match status" value="1"/>
</dbReference>
<evidence type="ECO:0000313" key="2">
    <source>
        <dbReference type="EMBL" id="MFB9837059.1"/>
    </source>
</evidence>
<dbReference type="Proteomes" id="UP001589627">
    <property type="component" value="Unassembled WGS sequence"/>
</dbReference>
<dbReference type="RefSeq" id="WP_378209841.1">
    <property type="nucleotide sequence ID" value="NZ_JBHLZP010000339.1"/>
</dbReference>
<reference evidence="2 3" key="1">
    <citation type="submission" date="2024-09" db="EMBL/GenBank/DDBJ databases">
        <authorList>
            <person name="Sun Q."/>
            <person name="Mori K."/>
        </authorList>
    </citation>
    <scope>NUCLEOTIDE SEQUENCE [LARGE SCALE GENOMIC DNA]</scope>
    <source>
        <strain evidence="2 3">TBRC 0563</strain>
    </source>
</reference>
<keyword evidence="3" id="KW-1185">Reference proteome</keyword>
<evidence type="ECO:0000313" key="3">
    <source>
        <dbReference type="Proteomes" id="UP001589627"/>
    </source>
</evidence>
<comment type="caution">
    <text evidence="2">The sequence shown here is derived from an EMBL/GenBank/DDBJ whole genome shotgun (WGS) entry which is preliminary data.</text>
</comment>
<evidence type="ECO:0000259" key="1">
    <source>
        <dbReference type="Pfam" id="PF21597"/>
    </source>
</evidence>
<protein>
    <recommendedName>
        <fullName evidence="1">Transcriptional regulator SbtR-like C-terminal domain-containing protein</fullName>
    </recommendedName>
</protein>
<feature type="domain" description="Transcriptional regulator SbtR-like C-terminal" evidence="1">
    <location>
        <begin position="3"/>
        <end position="67"/>
    </location>
</feature>